<protein>
    <recommendedName>
        <fullName evidence="3">Galactose-binding like protein</fullName>
    </recommendedName>
</protein>
<organism evidence="1 2">
    <name type="scientific">Pythium oligandrum</name>
    <name type="common">Mycoparasitic fungus</name>
    <dbReference type="NCBI Taxonomy" id="41045"/>
    <lineage>
        <taxon>Eukaryota</taxon>
        <taxon>Sar</taxon>
        <taxon>Stramenopiles</taxon>
        <taxon>Oomycota</taxon>
        <taxon>Peronosporomycetes</taxon>
        <taxon>Pythiales</taxon>
        <taxon>Pythiaceae</taxon>
        <taxon>Pythium</taxon>
    </lineage>
</organism>
<dbReference type="InterPro" id="IPR008979">
    <property type="entry name" value="Galactose-bd-like_sf"/>
</dbReference>
<dbReference type="OrthoDB" id="10052260at2759"/>
<reference evidence="1" key="1">
    <citation type="submission" date="2019-03" db="EMBL/GenBank/DDBJ databases">
        <title>Long read genome sequence of the mycoparasitic Pythium oligandrum ATCC 38472 isolated from sugarbeet rhizosphere.</title>
        <authorList>
            <person name="Gaulin E."/>
        </authorList>
    </citation>
    <scope>NUCLEOTIDE SEQUENCE</scope>
    <source>
        <strain evidence="1">ATCC 38472_TT</strain>
    </source>
</reference>
<evidence type="ECO:0000313" key="2">
    <source>
        <dbReference type="Proteomes" id="UP000794436"/>
    </source>
</evidence>
<accession>A0A8K1CPK4</accession>
<dbReference type="EMBL" id="SPLM01000005">
    <property type="protein sequence ID" value="TMW67150.1"/>
    <property type="molecule type" value="Genomic_DNA"/>
</dbReference>
<dbReference type="Proteomes" id="UP000794436">
    <property type="component" value="Unassembled WGS sequence"/>
</dbReference>
<gene>
    <name evidence="1" type="ORF">Poli38472_012266</name>
</gene>
<proteinExistence type="predicted"/>
<keyword evidence="2" id="KW-1185">Reference proteome</keyword>
<evidence type="ECO:0008006" key="3">
    <source>
        <dbReference type="Google" id="ProtNLM"/>
    </source>
</evidence>
<dbReference type="SUPFAM" id="SSF49785">
    <property type="entry name" value="Galactose-binding domain-like"/>
    <property type="match status" value="1"/>
</dbReference>
<dbReference type="Gene3D" id="2.60.120.260">
    <property type="entry name" value="Galactose-binding domain-like"/>
    <property type="match status" value="1"/>
</dbReference>
<name>A0A8K1CPK4_PYTOL</name>
<sequence>MSPRSLVSAPTTCRVSSVLDRNKTLYGADHMLSSDVTTCWNSAQGSPQQILLQFHRAVRIERLDIMFQGGFVGQDVDVRFKRSSGAEWNTAEHVDVDPEDTNDLQTFACALDDVDALQLVFKRSTDFYGRVIIYRLDVLGEDTV</sequence>
<evidence type="ECO:0000313" key="1">
    <source>
        <dbReference type="EMBL" id="TMW67150.1"/>
    </source>
</evidence>
<dbReference type="AlphaFoldDB" id="A0A8K1CPK4"/>
<comment type="caution">
    <text evidence="1">The sequence shown here is derived from an EMBL/GenBank/DDBJ whole genome shotgun (WGS) entry which is preliminary data.</text>
</comment>